<reference evidence="10 11" key="1">
    <citation type="journal article" date="2016" name="Nat. Commun.">
        <title>Thousands of microbial genomes shed light on interconnected biogeochemical processes in an aquifer system.</title>
        <authorList>
            <person name="Anantharaman K."/>
            <person name="Brown C.T."/>
            <person name="Hug L.A."/>
            <person name="Sharon I."/>
            <person name="Castelle C.J."/>
            <person name="Probst A.J."/>
            <person name="Thomas B.C."/>
            <person name="Singh A."/>
            <person name="Wilkins M.J."/>
            <person name="Karaoz U."/>
            <person name="Brodie E.L."/>
            <person name="Williams K.H."/>
            <person name="Hubbard S.S."/>
            <person name="Banfield J.F."/>
        </authorList>
    </citation>
    <scope>NUCLEOTIDE SEQUENCE [LARGE SCALE GENOMIC DNA]</scope>
</reference>
<evidence type="ECO:0000256" key="4">
    <source>
        <dbReference type="ARBA" id="ARBA00022643"/>
    </source>
</evidence>
<evidence type="ECO:0000256" key="3">
    <source>
        <dbReference type="ARBA" id="ARBA00022630"/>
    </source>
</evidence>
<name>A0A1G2UUF7_9BACT</name>
<evidence type="ECO:0000259" key="9">
    <source>
        <dbReference type="Pfam" id="PF01180"/>
    </source>
</evidence>
<evidence type="ECO:0000256" key="7">
    <source>
        <dbReference type="ARBA" id="ARBA00023136"/>
    </source>
</evidence>
<accession>A0A1G2UUF7</accession>
<dbReference type="InterPro" id="IPR013785">
    <property type="entry name" value="Aldolase_TIM"/>
</dbReference>
<dbReference type="NCBIfam" id="TIGR01036">
    <property type="entry name" value="pyrD_sub2"/>
    <property type="match status" value="1"/>
</dbReference>
<sequence length="371" mass="41812">MSRYVKYRNRLLSALYKGILKPVLFLLDPEDIHDFFVRFGAFLGKFSPIRWKISKLFDYRNEKLRQKILGIDFRNPVGLAAGFDKDIELTDIISSLGFGFEEVGSITAKACDGNPRPRLWRLPKTKSLGVWYGLKNKGAKILSKKLANKIHQLPIGVNIAFTNCKENLDIPSAISDYVAGIQVMEKYADYITVNLSCPNTLGGIPFIMPESYGKLMVEIDKNPTNKPFFVKISPDMTHQEIDKFLEITGRHRVHGIICTNLSKEYDQKEIKDPIPPQGGLSGRVVFPKALDLLSYMYKKVGNKYIFIFCGGIFSADDAYRVIKQGASLIELITGMIFEGPQIVSEINRGLVEKITRDGFKNISEALGVENK</sequence>
<dbReference type="InterPro" id="IPR005719">
    <property type="entry name" value="Dihydroorotate_DH_2"/>
</dbReference>
<evidence type="ECO:0000256" key="8">
    <source>
        <dbReference type="NCBIfam" id="TIGR01036"/>
    </source>
</evidence>
<gene>
    <name evidence="10" type="ORF">A3G99_00430</name>
</gene>
<protein>
    <recommendedName>
        <fullName evidence="8">Dihydroorotate dehydrogenase (quinone)</fullName>
        <ecNumber evidence="8">1.3.5.2</ecNumber>
    </recommendedName>
</protein>
<evidence type="ECO:0000256" key="6">
    <source>
        <dbReference type="ARBA" id="ARBA00023002"/>
    </source>
</evidence>
<dbReference type="GO" id="GO:0106430">
    <property type="term" value="F:dihydroorotate dehydrogenase (quinone) activity"/>
    <property type="evidence" value="ECO:0007669"/>
    <property type="project" value="UniProtKB-EC"/>
</dbReference>
<keyword evidence="6" id="KW-0560">Oxidoreductase</keyword>
<dbReference type="EC" id="1.3.5.2" evidence="8"/>
<dbReference type="PANTHER" id="PTHR48109">
    <property type="entry name" value="DIHYDROOROTATE DEHYDROGENASE (QUINONE), MITOCHONDRIAL-RELATED"/>
    <property type="match status" value="1"/>
</dbReference>
<dbReference type="PANTHER" id="PTHR48109:SF4">
    <property type="entry name" value="DIHYDROOROTATE DEHYDROGENASE (QUINONE), MITOCHONDRIAL"/>
    <property type="match status" value="1"/>
</dbReference>
<evidence type="ECO:0000256" key="5">
    <source>
        <dbReference type="ARBA" id="ARBA00022975"/>
    </source>
</evidence>
<keyword evidence="5" id="KW-0665">Pyrimidine biosynthesis</keyword>
<dbReference type="GO" id="GO:0006207">
    <property type="term" value="P:'de novo' pyrimidine nucleobase biosynthetic process"/>
    <property type="evidence" value="ECO:0007669"/>
    <property type="project" value="UniProtKB-UniRule"/>
</dbReference>
<comment type="cofactor">
    <cofactor evidence="1">
        <name>FMN</name>
        <dbReference type="ChEBI" id="CHEBI:58210"/>
    </cofactor>
</comment>
<dbReference type="CDD" id="cd04738">
    <property type="entry name" value="DHOD_2_like"/>
    <property type="match status" value="1"/>
</dbReference>
<dbReference type="InterPro" id="IPR005720">
    <property type="entry name" value="Dihydroorotate_DH_cat"/>
</dbReference>
<proteinExistence type="predicted"/>
<dbReference type="Gene3D" id="3.20.20.70">
    <property type="entry name" value="Aldolase class I"/>
    <property type="match status" value="1"/>
</dbReference>
<dbReference type="SUPFAM" id="SSF51395">
    <property type="entry name" value="FMN-linked oxidoreductases"/>
    <property type="match status" value="1"/>
</dbReference>
<comment type="pathway">
    <text evidence="2">Pyrimidine metabolism; UMP biosynthesis via de novo pathway.</text>
</comment>
<evidence type="ECO:0000313" key="11">
    <source>
        <dbReference type="Proteomes" id="UP000176558"/>
    </source>
</evidence>
<dbReference type="GO" id="GO:0005886">
    <property type="term" value="C:plasma membrane"/>
    <property type="evidence" value="ECO:0007669"/>
    <property type="project" value="TreeGrafter"/>
</dbReference>
<dbReference type="InterPro" id="IPR050074">
    <property type="entry name" value="DHO_dehydrogenase"/>
</dbReference>
<comment type="caution">
    <text evidence="10">The sequence shown here is derived from an EMBL/GenBank/DDBJ whole genome shotgun (WGS) entry which is preliminary data.</text>
</comment>
<evidence type="ECO:0000256" key="1">
    <source>
        <dbReference type="ARBA" id="ARBA00001917"/>
    </source>
</evidence>
<evidence type="ECO:0000313" key="10">
    <source>
        <dbReference type="EMBL" id="OHB13023.1"/>
    </source>
</evidence>
<dbReference type="GO" id="GO:0005737">
    <property type="term" value="C:cytoplasm"/>
    <property type="evidence" value="ECO:0007669"/>
    <property type="project" value="InterPro"/>
</dbReference>
<dbReference type="Pfam" id="PF01180">
    <property type="entry name" value="DHO_dh"/>
    <property type="match status" value="1"/>
</dbReference>
<keyword evidence="3" id="KW-0285">Flavoprotein</keyword>
<dbReference type="AlphaFoldDB" id="A0A1G2UUF7"/>
<keyword evidence="4" id="KW-0288">FMN</keyword>
<dbReference type="Proteomes" id="UP000176558">
    <property type="component" value="Unassembled WGS sequence"/>
</dbReference>
<evidence type="ECO:0000256" key="2">
    <source>
        <dbReference type="ARBA" id="ARBA00004725"/>
    </source>
</evidence>
<dbReference type="NCBIfam" id="NF003652">
    <property type="entry name" value="PRK05286.2-5"/>
    <property type="match status" value="1"/>
</dbReference>
<dbReference type="GO" id="GO:0009220">
    <property type="term" value="P:pyrimidine ribonucleotide biosynthetic process"/>
    <property type="evidence" value="ECO:0007669"/>
    <property type="project" value="UniProtKB-UniRule"/>
</dbReference>
<keyword evidence="7" id="KW-0472">Membrane</keyword>
<feature type="domain" description="Dihydroorotate dehydrogenase catalytic" evidence="9">
    <location>
        <begin position="64"/>
        <end position="352"/>
    </location>
</feature>
<dbReference type="EMBL" id="MHWT01000006">
    <property type="protein sequence ID" value="OHB13023.1"/>
    <property type="molecule type" value="Genomic_DNA"/>
</dbReference>
<organism evidence="10 11">
    <name type="scientific">Candidatus Zambryskibacteria bacterium RIFCSPLOWO2_12_FULL_39_23</name>
    <dbReference type="NCBI Taxonomy" id="1802776"/>
    <lineage>
        <taxon>Bacteria</taxon>
        <taxon>Candidatus Zambryskiibacteriota</taxon>
    </lineage>
</organism>